<dbReference type="RefSeq" id="WP_093827316.1">
    <property type="nucleotide sequence ID" value="NZ_FOLQ01000005.1"/>
</dbReference>
<sequence length="140" mass="16041">MEYCIVYISASKGLFSEVQLTSILEHSRQSNSLLGITGVMLYFNGSIIQVLEGEEEQVKTLYNTIRQDPRHTSIIQFFSHPIEKRSFSEWSMGYISLSTNELGRIKDQVPFIGDPTLPALKQDNVILSVLQTFYLNNYRN</sequence>
<gene>
    <name evidence="2" type="ORF">SAMN05216167_10516</name>
</gene>
<organism evidence="2 3">
    <name type="scientific">Spirosoma endophyticum</name>
    <dbReference type="NCBI Taxonomy" id="662367"/>
    <lineage>
        <taxon>Bacteria</taxon>
        <taxon>Pseudomonadati</taxon>
        <taxon>Bacteroidota</taxon>
        <taxon>Cytophagia</taxon>
        <taxon>Cytophagales</taxon>
        <taxon>Cytophagaceae</taxon>
        <taxon>Spirosoma</taxon>
    </lineage>
</organism>
<dbReference type="GO" id="GO:0071949">
    <property type="term" value="F:FAD binding"/>
    <property type="evidence" value="ECO:0007669"/>
    <property type="project" value="InterPro"/>
</dbReference>
<proteinExistence type="predicted"/>
<evidence type="ECO:0000313" key="2">
    <source>
        <dbReference type="EMBL" id="SFD43022.1"/>
    </source>
</evidence>
<dbReference type="Pfam" id="PF04940">
    <property type="entry name" value="BLUF"/>
    <property type="match status" value="1"/>
</dbReference>
<dbReference type="STRING" id="662367.SAMN05216167_10516"/>
<evidence type="ECO:0000259" key="1">
    <source>
        <dbReference type="PROSITE" id="PS50925"/>
    </source>
</evidence>
<keyword evidence="3" id="KW-1185">Reference proteome</keyword>
<dbReference type="Gene3D" id="3.30.70.100">
    <property type="match status" value="1"/>
</dbReference>
<dbReference type="AlphaFoldDB" id="A0A1I1S9K6"/>
<protein>
    <submittedName>
        <fullName evidence="2">Sensors of blue-light using FAD</fullName>
    </submittedName>
</protein>
<accession>A0A1I1S9K6</accession>
<dbReference type="Proteomes" id="UP000198598">
    <property type="component" value="Unassembled WGS sequence"/>
</dbReference>
<name>A0A1I1S9K6_9BACT</name>
<dbReference type="EMBL" id="FOLQ01000005">
    <property type="protein sequence ID" value="SFD43022.1"/>
    <property type="molecule type" value="Genomic_DNA"/>
</dbReference>
<dbReference type="SUPFAM" id="SSF54975">
    <property type="entry name" value="Acylphosphatase/BLUF domain-like"/>
    <property type="match status" value="1"/>
</dbReference>
<dbReference type="GO" id="GO:0009882">
    <property type="term" value="F:blue light photoreceptor activity"/>
    <property type="evidence" value="ECO:0007669"/>
    <property type="project" value="InterPro"/>
</dbReference>
<dbReference type="PROSITE" id="PS50925">
    <property type="entry name" value="BLUF"/>
    <property type="match status" value="1"/>
</dbReference>
<evidence type="ECO:0000313" key="3">
    <source>
        <dbReference type="Proteomes" id="UP000198598"/>
    </source>
</evidence>
<dbReference type="InterPro" id="IPR007024">
    <property type="entry name" value="BLUF_domain"/>
</dbReference>
<feature type="domain" description="BLUF" evidence="1">
    <location>
        <begin position="2"/>
        <end position="93"/>
    </location>
</feature>
<reference evidence="2 3" key="1">
    <citation type="submission" date="2016-10" db="EMBL/GenBank/DDBJ databases">
        <authorList>
            <person name="de Groot N.N."/>
        </authorList>
    </citation>
    <scope>NUCLEOTIDE SEQUENCE [LARGE SCALE GENOMIC DNA]</scope>
    <source>
        <strain evidence="2 3">DSM 26130</strain>
    </source>
</reference>
<dbReference type="InterPro" id="IPR036046">
    <property type="entry name" value="Acylphosphatase-like_dom_sf"/>
</dbReference>
<dbReference type="SMART" id="SM01034">
    <property type="entry name" value="BLUF"/>
    <property type="match status" value="1"/>
</dbReference>
<dbReference type="OrthoDB" id="1122028at2"/>